<dbReference type="NCBIfam" id="NF047610">
    <property type="entry name" value="LIMLP_18675_fam"/>
    <property type="match status" value="1"/>
</dbReference>
<organism evidence="1 2">
    <name type="scientific">Leptospira kmetyi</name>
    <dbReference type="NCBI Taxonomy" id="408139"/>
    <lineage>
        <taxon>Bacteria</taxon>
        <taxon>Pseudomonadati</taxon>
        <taxon>Spirochaetota</taxon>
        <taxon>Spirochaetia</taxon>
        <taxon>Leptospirales</taxon>
        <taxon>Leptospiraceae</taxon>
        <taxon>Leptospira</taxon>
    </lineage>
</organism>
<evidence type="ECO:0000313" key="2">
    <source>
        <dbReference type="Proteomes" id="UP000276407"/>
    </source>
</evidence>
<dbReference type="AlphaFoldDB" id="A0A2M9XRD8"/>
<accession>A0A2M9XRD8</accession>
<dbReference type="EMBL" id="CP033615">
    <property type="protein sequence ID" value="AYV57981.1"/>
    <property type="molecule type" value="Genomic_DNA"/>
</dbReference>
<dbReference type="OrthoDB" id="339225at2"/>
<proteinExistence type="predicted"/>
<protein>
    <submittedName>
        <fullName evidence="1">Uncharacterized protein</fullName>
    </submittedName>
</protein>
<reference evidence="1 2" key="1">
    <citation type="submission" date="2018-11" db="EMBL/GenBank/DDBJ databases">
        <title>Complete genome sequence of Leptospira kmetyi isolate LS 001/16 from soil sample associated with a leptospirosis patient in Kelantan.</title>
        <authorList>
            <person name="Muhammad Yusoff F."/>
            <person name="Muhammad Yusoff S."/>
            <person name="Ahmad M.N."/>
            <person name="Yusof N.Y."/>
            <person name="Aziah I."/>
        </authorList>
    </citation>
    <scope>NUCLEOTIDE SEQUENCE [LARGE SCALE GENOMIC DNA]</scope>
    <source>
        <strain evidence="1 2">LS 001/16</strain>
    </source>
</reference>
<dbReference type="NCBIfam" id="NF047611">
    <property type="entry name" value="LIC20162_fam"/>
    <property type="match status" value="1"/>
</dbReference>
<name>A0A2M9XRD8_9LEPT</name>
<evidence type="ECO:0000313" key="1">
    <source>
        <dbReference type="EMBL" id="AYV57981.1"/>
    </source>
</evidence>
<dbReference type="KEGG" id="lkm:EFP84_20405"/>
<gene>
    <name evidence="1" type="ORF">EFP84_20405</name>
</gene>
<sequence>MKQNEKKIYSGWESLNADEVSSGAPIRLKINPIPPIFTTLIVFAVLYGCFLGGELAASYLRKFVDFLLIPKVLNLPILQDERLYLAVGYLTFGYIGFAFLLDWIRFIGRTCFTAVSLKGDVLFLETKSLLGKNVFQWNRKQSGIQIVHKTGLFRKIFGLERIIVVTPDLRSEGIASEFGIHSPFFFRSQNRNLIQNLFKY</sequence>
<dbReference type="Proteomes" id="UP000276407">
    <property type="component" value="Chromosome 2"/>
</dbReference>
<dbReference type="RefSeq" id="WP_010572442.1">
    <property type="nucleotide sequence ID" value="NZ_CP033615.1"/>
</dbReference>